<reference evidence="2" key="1">
    <citation type="submission" date="2018-02" db="EMBL/GenBank/DDBJ databases">
        <title>Rhizophora mucronata_Transcriptome.</title>
        <authorList>
            <person name="Meera S.P."/>
            <person name="Sreeshan A."/>
            <person name="Augustine A."/>
        </authorList>
    </citation>
    <scope>NUCLEOTIDE SEQUENCE</scope>
    <source>
        <tissue evidence="2">Leaf</tissue>
    </source>
</reference>
<accession>A0A2P2IYZ7</accession>
<feature type="compositionally biased region" description="Polar residues" evidence="1">
    <location>
        <begin position="32"/>
        <end position="41"/>
    </location>
</feature>
<feature type="region of interest" description="Disordered" evidence="1">
    <location>
        <begin position="32"/>
        <end position="71"/>
    </location>
</feature>
<protein>
    <submittedName>
        <fullName evidence="2">Uncharacterized protein</fullName>
    </submittedName>
</protein>
<dbReference type="AlphaFoldDB" id="A0A2P2IYZ7"/>
<proteinExistence type="predicted"/>
<name>A0A2P2IYZ7_RHIMU</name>
<evidence type="ECO:0000313" key="2">
    <source>
        <dbReference type="EMBL" id="MBW86445.1"/>
    </source>
</evidence>
<sequence length="71" mass="8010">MKKSSGSGGFSLPICFIDSSPQKYITRKHTSINPNPTQHTLFHSHGTRKTGNSVKKNKRKRKPFKTQIIIS</sequence>
<feature type="compositionally biased region" description="Basic residues" evidence="1">
    <location>
        <begin position="55"/>
        <end position="64"/>
    </location>
</feature>
<dbReference type="EMBL" id="GGEC01005962">
    <property type="protein sequence ID" value="MBW86445.1"/>
    <property type="molecule type" value="Transcribed_RNA"/>
</dbReference>
<organism evidence="2">
    <name type="scientific">Rhizophora mucronata</name>
    <name type="common">Asiatic mangrove</name>
    <dbReference type="NCBI Taxonomy" id="61149"/>
    <lineage>
        <taxon>Eukaryota</taxon>
        <taxon>Viridiplantae</taxon>
        <taxon>Streptophyta</taxon>
        <taxon>Embryophyta</taxon>
        <taxon>Tracheophyta</taxon>
        <taxon>Spermatophyta</taxon>
        <taxon>Magnoliopsida</taxon>
        <taxon>eudicotyledons</taxon>
        <taxon>Gunneridae</taxon>
        <taxon>Pentapetalae</taxon>
        <taxon>rosids</taxon>
        <taxon>fabids</taxon>
        <taxon>Malpighiales</taxon>
        <taxon>Rhizophoraceae</taxon>
        <taxon>Rhizophora</taxon>
    </lineage>
</organism>
<evidence type="ECO:0000256" key="1">
    <source>
        <dbReference type="SAM" id="MobiDB-lite"/>
    </source>
</evidence>